<evidence type="ECO:0000313" key="12">
    <source>
        <dbReference type="Proteomes" id="UP000238326"/>
    </source>
</evidence>
<reference evidence="11 12" key="1">
    <citation type="submission" date="2018-03" db="EMBL/GenBank/DDBJ databases">
        <title>Comparative genomics illustrates the genes involved in a hyperalkaliphilic mechanisms of Serpentinomonas isolated from highly-alkaline calcium-rich serpentinized springs.</title>
        <authorList>
            <person name="Suzuki S."/>
            <person name="Ishii S."/>
            <person name="Walworth N."/>
            <person name="Bird L."/>
            <person name="Kuenen J.G."/>
            <person name="Nealson K.H."/>
        </authorList>
    </citation>
    <scope>NUCLEOTIDE SEQUENCE [LARGE SCALE GENOMIC DNA]</scope>
    <source>
        <strain evidence="11 12">83</strain>
    </source>
</reference>
<feature type="domain" description="Bacterial sugar transferase" evidence="10">
    <location>
        <begin position="282"/>
        <end position="474"/>
    </location>
</feature>
<comment type="caution">
    <text evidence="11">The sequence shown here is derived from an EMBL/GenBank/DDBJ whole genome shotgun (WGS) entry which is preliminary data.</text>
</comment>
<proteinExistence type="inferred from homology"/>
<keyword evidence="6 9" id="KW-0812">Transmembrane</keyword>
<feature type="transmembrane region" description="Helical" evidence="9">
    <location>
        <begin position="56"/>
        <end position="73"/>
    </location>
</feature>
<dbReference type="AlphaFoldDB" id="A0A2S9KIH8"/>
<evidence type="ECO:0000256" key="2">
    <source>
        <dbReference type="ARBA" id="ARBA00004236"/>
    </source>
</evidence>
<dbReference type="GO" id="GO:0005886">
    <property type="term" value="C:plasma membrane"/>
    <property type="evidence" value="ECO:0007669"/>
    <property type="project" value="UniProtKB-SubCell"/>
</dbReference>
<feature type="transmembrane region" description="Helical" evidence="9">
    <location>
        <begin position="284"/>
        <end position="306"/>
    </location>
</feature>
<evidence type="ECO:0000256" key="8">
    <source>
        <dbReference type="ARBA" id="ARBA00023136"/>
    </source>
</evidence>
<evidence type="ECO:0000256" key="9">
    <source>
        <dbReference type="SAM" id="Phobius"/>
    </source>
</evidence>
<organism evidence="11 12">
    <name type="scientific">Malikia spinosa</name>
    <dbReference type="NCBI Taxonomy" id="86180"/>
    <lineage>
        <taxon>Bacteria</taxon>
        <taxon>Pseudomonadati</taxon>
        <taxon>Pseudomonadota</taxon>
        <taxon>Betaproteobacteria</taxon>
        <taxon>Burkholderiales</taxon>
        <taxon>Comamonadaceae</taxon>
        <taxon>Malikia</taxon>
    </lineage>
</organism>
<accession>A0A2S9KIH8</accession>
<dbReference type="Pfam" id="PF02397">
    <property type="entry name" value="Bac_transf"/>
    <property type="match status" value="1"/>
</dbReference>
<dbReference type="EMBL" id="PVLR01000006">
    <property type="protein sequence ID" value="PRD70242.1"/>
    <property type="molecule type" value="Genomic_DNA"/>
</dbReference>
<evidence type="ECO:0000256" key="5">
    <source>
        <dbReference type="ARBA" id="ARBA00022679"/>
    </source>
</evidence>
<keyword evidence="4" id="KW-1003">Cell membrane</keyword>
<dbReference type="PANTHER" id="PTHR30576">
    <property type="entry name" value="COLANIC BIOSYNTHESIS UDP-GLUCOSE LIPID CARRIER TRANSFERASE"/>
    <property type="match status" value="1"/>
</dbReference>
<sequence length="480" mass="55372">MTMDHAAPPSLLRQLLPPARHSNLRRSTAQLLLLLGVESGVLWLNGLWTLTGQDRHHVVVSLAWLAWFGFYRKAYVRRQTFWEELRQTVLAAMVFTLLSSRLLNQIPNWEQIRSAFLLYPLLVCSIVLGRALARLALKQLGLWYQPVLVFGSGRTAGLALKALHGDTWLGMRVQAFLQLADLGPPAEPGQGPVPCLTWHGHPDDWEVFRRFRCVIALEANQQDPRDRLIRKLLQHRVYDVRVIPAMRGIPLYGAEMQFFFSQELFSLMLPNKLLRPHLRLVKRVFDLVSASLLLLLLSPLLAWVAWRIWREDGGPILFSQERVGPGGKPFRFYKFRSMVNDAEGLLRRWEAENSPEWQRYVANNFKLEDDPRVLRVGRFIRSSSIDELPQLLNVLRGEMSLVGPRPLLPREVSKYGEALQLYARVRPGLTGLWQVSGRSKTTFSERVIYDDWYIKNWSLWTDIAILAKTVRTVLRREGAY</sequence>
<dbReference type="GO" id="GO:0000271">
    <property type="term" value="P:polysaccharide biosynthetic process"/>
    <property type="evidence" value="ECO:0007669"/>
    <property type="project" value="InterPro"/>
</dbReference>
<gene>
    <name evidence="11" type="ORF">C6P61_01960</name>
</gene>
<evidence type="ECO:0000256" key="3">
    <source>
        <dbReference type="ARBA" id="ARBA00006464"/>
    </source>
</evidence>
<evidence type="ECO:0000256" key="4">
    <source>
        <dbReference type="ARBA" id="ARBA00022475"/>
    </source>
</evidence>
<evidence type="ECO:0000259" key="10">
    <source>
        <dbReference type="Pfam" id="PF02397"/>
    </source>
</evidence>
<name>A0A2S9KIH8_9BURK</name>
<dbReference type="InterPro" id="IPR017475">
    <property type="entry name" value="EPS_sugar_tfrase"/>
</dbReference>
<dbReference type="InterPro" id="IPR003362">
    <property type="entry name" value="Bact_transf"/>
</dbReference>
<keyword evidence="12" id="KW-1185">Reference proteome</keyword>
<keyword evidence="7 9" id="KW-1133">Transmembrane helix</keyword>
<evidence type="ECO:0000256" key="7">
    <source>
        <dbReference type="ARBA" id="ARBA00022989"/>
    </source>
</evidence>
<comment type="similarity">
    <text evidence="3">Belongs to the bacterial sugar transferase family.</text>
</comment>
<evidence type="ECO:0000313" key="11">
    <source>
        <dbReference type="EMBL" id="PRD70242.1"/>
    </source>
</evidence>
<comment type="subcellular location">
    <subcellularLocation>
        <location evidence="2">Cell membrane</location>
    </subcellularLocation>
    <subcellularLocation>
        <location evidence="1">Membrane</location>
        <topology evidence="1">Multi-pass membrane protein</topology>
    </subcellularLocation>
</comment>
<evidence type="ECO:0000256" key="1">
    <source>
        <dbReference type="ARBA" id="ARBA00004141"/>
    </source>
</evidence>
<dbReference type="InterPro" id="IPR017472">
    <property type="entry name" value="Undecaprenyl-P_galact_Ptfrase"/>
</dbReference>
<feature type="transmembrane region" description="Helical" evidence="9">
    <location>
        <begin position="31"/>
        <end position="50"/>
    </location>
</feature>
<dbReference type="Proteomes" id="UP000238326">
    <property type="component" value="Unassembled WGS sequence"/>
</dbReference>
<dbReference type="NCBIfam" id="TIGR03022">
    <property type="entry name" value="WbaP_sugtrans"/>
    <property type="match status" value="1"/>
</dbReference>
<protein>
    <submittedName>
        <fullName evidence="11">Undecaprenyl-phosphate galactose phosphotransferase WbaP</fullName>
    </submittedName>
</protein>
<dbReference type="OrthoDB" id="9808602at2"/>
<keyword evidence="8 9" id="KW-0472">Membrane</keyword>
<evidence type="ECO:0000256" key="6">
    <source>
        <dbReference type="ARBA" id="ARBA00022692"/>
    </source>
</evidence>
<keyword evidence="5 11" id="KW-0808">Transferase</keyword>
<dbReference type="PANTHER" id="PTHR30576:SF4">
    <property type="entry name" value="UNDECAPRENYL-PHOSPHATE GALACTOSE PHOSPHOTRANSFERASE"/>
    <property type="match status" value="1"/>
</dbReference>
<dbReference type="GO" id="GO:0016780">
    <property type="term" value="F:phosphotransferase activity, for other substituted phosphate groups"/>
    <property type="evidence" value="ECO:0007669"/>
    <property type="project" value="TreeGrafter"/>
</dbReference>
<dbReference type="NCBIfam" id="TIGR03025">
    <property type="entry name" value="EPS_sugtrans"/>
    <property type="match status" value="1"/>
</dbReference>